<dbReference type="PANTHER" id="PTHR23513:SF11">
    <property type="entry name" value="STAPHYLOFERRIN A TRANSPORTER"/>
    <property type="match status" value="1"/>
</dbReference>
<keyword evidence="3 6" id="KW-0812">Transmembrane</keyword>
<organism evidence="7 8">
    <name type="scientific">Actinomadura violacea</name>
    <dbReference type="NCBI Taxonomy" id="2819934"/>
    <lineage>
        <taxon>Bacteria</taxon>
        <taxon>Bacillati</taxon>
        <taxon>Actinomycetota</taxon>
        <taxon>Actinomycetes</taxon>
        <taxon>Streptosporangiales</taxon>
        <taxon>Thermomonosporaceae</taxon>
        <taxon>Actinomadura</taxon>
    </lineage>
</organism>
<feature type="transmembrane region" description="Helical" evidence="6">
    <location>
        <begin position="47"/>
        <end position="70"/>
    </location>
</feature>
<dbReference type="CDD" id="cd06173">
    <property type="entry name" value="MFS_MefA_like"/>
    <property type="match status" value="1"/>
</dbReference>
<accession>A0ABS3RYH5</accession>
<dbReference type="EMBL" id="JAGEPF010000018">
    <property type="protein sequence ID" value="MBO2461508.1"/>
    <property type="molecule type" value="Genomic_DNA"/>
</dbReference>
<evidence type="ECO:0000256" key="2">
    <source>
        <dbReference type="ARBA" id="ARBA00022475"/>
    </source>
</evidence>
<evidence type="ECO:0000256" key="6">
    <source>
        <dbReference type="SAM" id="Phobius"/>
    </source>
</evidence>
<comment type="subcellular location">
    <subcellularLocation>
        <location evidence="1">Cell membrane</location>
        <topology evidence="1">Multi-pass membrane protein</topology>
    </subcellularLocation>
</comment>
<reference evidence="7 8" key="1">
    <citation type="submission" date="2021-03" db="EMBL/GenBank/DDBJ databases">
        <title>Actinomadura violae sp. nov., isolated from lichen in Thailand.</title>
        <authorList>
            <person name="Kanchanasin P."/>
            <person name="Saeng-In P."/>
            <person name="Phongsopitanun W."/>
            <person name="Yuki M."/>
            <person name="Kudo T."/>
            <person name="Ohkuma M."/>
            <person name="Tanasupawat S."/>
        </authorList>
    </citation>
    <scope>NUCLEOTIDE SEQUENCE [LARGE SCALE GENOMIC DNA]</scope>
    <source>
        <strain evidence="7 8">LCR2-06</strain>
    </source>
</reference>
<dbReference type="Proteomes" id="UP000680206">
    <property type="component" value="Unassembled WGS sequence"/>
</dbReference>
<evidence type="ECO:0000313" key="8">
    <source>
        <dbReference type="Proteomes" id="UP000680206"/>
    </source>
</evidence>
<dbReference type="RefSeq" id="WP_208244867.1">
    <property type="nucleotide sequence ID" value="NZ_JAGEPF010000018.1"/>
</dbReference>
<feature type="transmembrane region" description="Helical" evidence="6">
    <location>
        <begin position="383"/>
        <end position="401"/>
    </location>
</feature>
<keyword evidence="5 6" id="KW-0472">Membrane</keyword>
<feature type="transmembrane region" description="Helical" evidence="6">
    <location>
        <begin position="18"/>
        <end position="41"/>
    </location>
</feature>
<feature type="transmembrane region" description="Helical" evidence="6">
    <location>
        <begin position="266"/>
        <end position="284"/>
    </location>
</feature>
<evidence type="ECO:0000256" key="1">
    <source>
        <dbReference type="ARBA" id="ARBA00004651"/>
    </source>
</evidence>
<evidence type="ECO:0000256" key="5">
    <source>
        <dbReference type="ARBA" id="ARBA00023136"/>
    </source>
</evidence>
<keyword evidence="8" id="KW-1185">Reference proteome</keyword>
<sequence>MAGGLELLRSNPGFRAYFGARITSVLGGAVAPVALAFAILASGGGGTGIAVVLGVEYTVWLLLMPLVGVLTDRTGDLRRMLIGSQLGAAACQGIEATLILTHTATVLTLALVAAGGATFASVSYLTGTRILPLVVDKTLLTRANATMRTVQMAIAAIGPAAAGIAVAGIGPGWCIAWDGLSFIGSAWWFTRLPRTRPQNPPEASAERPTPAPPPARFIDGWRAFRRRRWLLALTLSEAFVQGAFMSAFIIGPLYAQTSLSGSRDWGLINGSLAAGSAAGAWLASRITIHRAGWTRCLGAAMLALGPATMGAGLPLPGVIGGMLLGAFMAGPAANTQQSIIQIKIPNHLLGRVQANALLVESVPVPLAYLLVGAGADHVGAQHVIGACALVMAVAALAPLALRQVRGLDLDPEAPTVPEVAAIAT</sequence>
<keyword evidence="2" id="KW-1003">Cell membrane</keyword>
<evidence type="ECO:0000256" key="4">
    <source>
        <dbReference type="ARBA" id="ARBA00022989"/>
    </source>
</evidence>
<feature type="transmembrane region" description="Helical" evidence="6">
    <location>
        <begin position="229"/>
        <end position="254"/>
    </location>
</feature>
<gene>
    <name evidence="7" type="ORF">J4709_28390</name>
</gene>
<name>A0ABS3RYH5_9ACTN</name>
<evidence type="ECO:0000256" key="3">
    <source>
        <dbReference type="ARBA" id="ARBA00022692"/>
    </source>
</evidence>
<evidence type="ECO:0000313" key="7">
    <source>
        <dbReference type="EMBL" id="MBO2461508.1"/>
    </source>
</evidence>
<dbReference type="SUPFAM" id="SSF103473">
    <property type="entry name" value="MFS general substrate transporter"/>
    <property type="match status" value="1"/>
</dbReference>
<proteinExistence type="predicted"/>
<dbReference type="InterPro" id="IPR036259">
    <property type="entry name" value="MFS_trans_sf"/>
</dbReference>
<dbReference type="Gene3D" id="1.20.1250.20">
    <property type="entry name" value="MFS general substrate transporter like domains"/>
    <property type="match status" value="1"/>
</dbReference>
<dbReference type="InterPro" id="IPR011701">
    <property type="entry name" value="MFS"/>
</dbReference>
<keyword evidence="4 6" id="KW-1133">Transmembrane helix</keyword>
<protein>
    <submittedName>
        <fullName evidence="7">MFS transporter</fullName>
    </submittedName>
</protein>
<dbReference type="Pfam" id="PF07690">
    <property type="entry name" value="MFS_1"/>
    <property type="match status" value="1"/>
</dbReference>
<dbReference type="PANTHER" id="PTHR23513">
    <property type="entry name" value="INTEGRAL MEMBRANE EFFLUX PROTEIN-RELATED"/>
    <property type="match status" value="1"/>
</dbReference>
<comment type="caution">
    <text evidence="7">The sequence shown here is derived from an EMBL/GenBank/DDBJ whole genome shotgun (WGS) entry which is preliminary data.</text>
</comment>